<keyword evidence="3" id="KW-1185">Reference proteome</keyword>
<feature type="domain" description="Methyltransferase type 11" evidence="1">
    <location>
        <begin position="54"/>
        <end position="141"/>
    </location>
</feature>
<sequence length="210" mass="24208">MNTSNTEQTSFWRGEFGDEYIDRNAADAEHLRNRLAMWSRIIAPMRDEMPKRILEIGSNIGLNLRALNLLTDAEMVAVEPNEKARKILVDDKVVAPGNAIEGVASEFDLADGAVDMAFTCTVMIHIHPDDLLAACKRIHRATSKYVVCIEYFSDKQEMIEYRGHSNKLFKCDFGGFWMDNFPDLKLLDYGFEWKRITGLDNFTWWVFEKK</sequence>
<name>A0A501PS86_9PROT</name>
<dbReference type="Pfam" id="PF08241">
    <property type="entry name" value="Methyltransf_11"/>
    <property type="match status" value="1"/>
</dbReference>
<organism evidence="2 3">
    <name type="scientific">Emcibacter nanhaiensis</name>
    <dbReference type="NCBI Taxonomy" id="1505037"/>
    <lineage>
        <taxon>Bacteria</taxon>
        <taxon>Pseudomonadati</taxon>
        <taxon>Pseudomonadota</taxon>
        <taxon>Alphaproteobacteria</taxon>
        <taxon>Emcibacterales</taxon>
        <taxon>Emcibacteraceae</taxon>
        <taxon>Emcibacter</taxon>
    </lineage>
</organism>
<keyword evidence="2" id="KW-0489">Methyltransferase</keyword>
<keyword evidence="2" id="KW-0808">Transferase</keyword>
<reference evidence="3" key="1">
    <citation type="submission" date="2019-06" db="EMBL/GenBank/DDBJ databases">
        <title>The complete genome of Emcibacter congregatus ZYLT.</title>
        <authorList>
            <person name="Zhao Z."/>
        </authorList>
    </citation>
    <scope>NUCLEOTIDE SEQUENCE [LARGE SCALE GENOMIC DNA]</scope>
    <source>
        <strain evidence="3">MCCC 1A06723</strain>
    </source>
</reference>
<gene>
    <name evidence="2" type="ORF">FIV46_01725</name>
</gene>
<dbReference type="Proteomes" id="UP000319148">
    <property type="component" value="Unassembled WGS sequence"/>
</dbReference>
<dbReference type="RefSeq" id="WP_139938074.1">
    <property type="nucleotide sequence ID" value="NZ_JBHSYP010000022.1"/>
</dbReference>
<accession>A0A501PS86</accession>
<dbReference type="CDD" id="cd02440">
    <property type="entry name" value="AdoMet_MTases"/>
    <property type="match status" value="1"/>
</dbReference>
<dbReference type="AlphaFoldDB" id="A0A501PS86"/>
<dbReference type="GO" id="GO:0008757">
    <property type="term" value="F:S-adenosylmethionine-dependent methyltransferase activity"/>
    <property type="evidence" value="ECO:0007669"/>
    <property type="project" value="InterPro"/>
</dbReference>
<dbReference type="InterPro" id="IPR029063">
    <property type="entry name" value="SAM-dependent_MTases_sf"/>
</dbReference>
<dbReference type="InterPro" id="IPR013216">
    <property type="entry name" value="Methyltransf_11"/>
</dbReference>
<dbReference type="InterPro" id="IPR020027">
    <property type="entry name" value="Pseudamin_synth-assoc_MeTrfase"/>
</dbReference>
<dbReference type="OrthoDB" id="7184189at2"/>
<dbReference type="SUPFAM" id="SSF53335">
    <property type="entry name" value="S-adenosyl-L-methionine-dependent methyltransferases"/>
    <property type="match status" value="1"/>
</dbReference>
<evidence type="ECO:0000259" key="1">
    <source>
        <dbReference type="Pfam" id="PF08241"/>
    </source>
</evidence>
<dbReference type="GO" id="GO:0032259">
    <property type="term" value="P:methylation"/>
    <property type="evidence" value="ECO:0007669"/>
    <property type="project" value="UniProtKB-KW"/>
</dbReference>
<dbReference type="EMBL" id="VFIY01000004">
    <property type="protein sequence ID" value="TPD62824.1"/>
    <property type="molecule type" value="Genomic_DNA"/>
</dbReference>
<proteinExistence type="predicted"/>
<comment type="caution">
    <text evidence="2">The sequence shown here is derived from an EMBL/GenBank/DDBJ whole genome shotgun (WGS) entry which is preliminary data.</text>
</comment>
<evidence type="ECO:0000313" key="3">
    <source>
        <dbReference type="Proteomes" id="UP000319148"/>
    </source>
</evidence>
<dbReference type="NCBIfam" id="TIGR03587">
    <property type="entry name" value="Pse_Me-ase"/>
    <property type="match status" value="1"/>
</dbReference>
<evidence type="ECO:0000313" key="2">
    <source>
        <dbReference type="EMBL" id="TPD62824.1"/>
    </source>
</evidence>
<dbReference type="Gene3D" id="3.40.50.150">
    <property type="entry name" value="Vaccinia Virus protein VP39"/>
    <property type="match status" value="1"/>
</dbReference>
<protein>
    <submittedName>
        <fullName evidence="2">Methyltransferase domain-containing protein</fullName>
    </submittedName>
</protein>